<keyword evidence="2" id="KW-0732">Signal</keyword>
<feature type="domain" description="Dienelactone hydrolase" evidence="3">
    <location>
        <begin position="56"/>
        <end position="270"/>
    </location>
</feature>
<dbReference type="EMBL" id="BKAJ01000097">
    <property type="protein sequence ID" value="GEP58279.1"/>
    <property type="molecule type" value="Genomic_DNA"/>
</dbReference>
<dbReference type="Gene3D" id="3.40.50.1820">
    <property type="entry name" value="alpha/beta hydrolase"/>
    <property type="match status" value="1"/>
</dbReference>
<dbReference type="OrthoDB" id="9771666at2"/>
<sequence length="274" mass="29553">MRHVLLWLAIALFATQAAAESVHFPSATTPPTPLQQRLARERGETIAQQPGIELSGELYRPAGDGPFPAVVMLHGCGGRFSRAVEDTFGADFTALGYVLLIVDSFGPRGVRHRCTGEGPTVDRIMDAYGALLCLAEQRFVDADRIAVVGYSQGAMVALSAVELNGAGTLFDRHFRAAVAYYPLCGDIAVAAPTVIMIGELDDWTPARDCRNAVARRSSEGSPVKLVVYPGAYYGFNFARDKPVTSFGHHIEYNEAATRAAWTETMAALRAAFGR</sequence>
<evidence type="ECO:0000256" key="1">
    <source>
        <dbReference type="ARBA" id="ARBA00022801"/>
    </source>
</evidence>
<dbReference type="InterPro" id="IPR002925">
    <property type="entry name" value="Dienelactn_hydro"/>
</dbReference>
<dbReference type="AlphaFoldDB" id="A0A512NH48"/>
<keyword evidence="5" id="KW-1185">Reference proteome</keyword>
<protein>
    <submittedName>
        <fullName evidence="4">Hydrolase</fullName>
    </submittedName>
</protein>
<dbReference type="SUPFAM" id="SSF53474">
    <property type="entry name" value="alpha/beta-Hydrolases"/>
    <property type="match status" value="1"/>
</dbReference>
<feature type="signal peptide" evidence="2">
    <location>
        <begin position="1"/>
        <end position="19"/>
    </location>
</feature>
<dbReference type="PANTHER" id="PTHR22946">
    <property type="entry name" value="DIENELACTONE HYDROLASE DOMAIN-CONTAINING PROTEIN-RELATED"/>
    <property type="match status" value="1"/>
</dbReference>
<proteinExistence type="predicted"/>
<dbReference type="Pfam" id="PF01738">
    <property type="entry name" value="DLH"/>
    <property type="match status" value="1"/>
</dbReference>
<gene>
    <name evidence="4" type="ORF">RSO01_54450</name>
</gene>
<dbReference type="InterPro" id="IPR050261">
    <property type="entry name" value="FrsA_esterase"/>
</dbReference>
<evidence type="ECO:0000313" key="5">
    <source>
        <dbReference type="Proteomes" id="UP000321058"/>
    </source>
</evidence>
<evidence type="ECO:0000313" key="4">
    <source>
        <dbReference type="EMBL" id="GEP58279.1"/>
    </source>
</evidence>
<accession>A0A512NH48</accession>
<dbReference type="PANTHER" id="PTHR22946:SF9">
    <property type="entry name" value="POLYKETIDE TRANSFERASE AF380"/>
    <property type="match status" value="1"/>
</dbReference>
<keyword evidence="1 4" id="KW-0378">Hydrolase</keyword>
<comment type="caution">
    <text evidence="4">The sequence shown here is derived from an EMBL/GenBank/DDBJ whole genome shotgun (WGS) entry which is preliminary data.</text>
</comment>
<name>A0A512NH48_9HYPH</name>
<evidence type="ECO:0000259" key="3">
    <source>
        <dbReference type="Pfam" id="PF01738"/>
    </source>
</evidence>
<reference evidence="4 5" key="1">
    <citation type="submission" date="2019-07" db="EMBL/GenBank/DDBJ databases">
        <title>Whole genome shotgun sequence of Reyranella soli NBRC 108950.</title>
        <authorList>
            <person name="Hosoyama A."/>
            <person name="Uohara A."/>
            <person name="Ohji S."/>
            <person name="Ichikawa N."/>
        </authorList>
    </citation>
    <scope>NUCLEOTIDE SEQUENCE [LARGE SCALE GENOMIC DNA]</scope>
    <source>
        <strain evidence="4 5">NBRC 108950</strain>
    </source>
</reference>
<organism evidence="4 5">
    <name type="scientific">Reyranella soli</name>
    <dbReference type="NCBI Taxonomy" id="1230389"/>
    <lineage>
        <taxon>Bacteria</taxon>
        <taxon>Pseudomonadati</taxon>
        <taxon>Pseudomonadota</taxon>
        <taxon>Alphaproteobacteria</taxon>
        <taxon>Hyphomicrobiales</taxon>
        <taxon>Reyranellaceae</taxon>
        <taxon>Reyranella</taxon>
    </lineage>
</organism>
<dbReference type="GO" id="GO:0052689">
    <property type="term" value="F:carboxylic ester hydrolase activity"/>
    <property type="evidence" value="ECO:0007669"/>
    <property type="project" value="UniProtKB-ARBA"/>
</dbReference>
<dbReference type="Proteomes" id="UP000321058">
    <property type="component" value="Unassembled WGS sequence"/>
</dbReference>
<dbReference type="InterPro" id="IPR029058">
    <property type="entry name" value="AB_hydrolase_fold"/>
</dbReference>
<feature type="chain" id="PRO_5021742359" evidence="2">
    <location>
        <begin position="20"/>
        <end position="274"/>
    </location>
</feature>
<dbReference type="RefSeq" id="WP_147153360.1">
    <property type="nucleotide sequence ID" value="NZ_BKAJ01000097.1"/>
</dbReference>
<evidence type="ECO:0000256" key="2">
    <source>
        <dbReference type="SAM" id="SignalP"/>
    </source>
</evidence>